<organism evidence="1 2">
    <name type="scientific">Jeotgalibacillus malaysiensis</name>
    <dbReference type="NCBI Taxonomy" id="1508404"/>
    <lineage>
        <taxon>Bacteria</taxon>
        <taxon>Bacillati</taxon>
        <taxon>Bacillota</taxon>
        <taxon>Bacilli</taxon>
        <taxon>Bacillales</taxon>
        <taxon>Caryophanaceae</taxon>
        <taxon>Jeotgalibacillus</taxon>
    </lineage>
</organism>
<name>A0A0B5ANA1_9BACL</name>
<keyword evidence="2" id="KW-1185">Reference proteome</keyword>
<evidence type="ECO:0000313" key="2">
    <source>
        <dbReference type="Proteomes" id="UP000031449"/>
    </source>
</evidence>
<gene>
    <name evidence="1" type="ORF">JMA_23040</name>
</gene>
<proteinExistence type="predicted"/>
<sequence length="42" mass="5104">MIDYIIKTYERIPMMENSKQDPVWKERVCHPAESRLTLRPVE</sequence>
<dbReference type="EMBL" id="CP009416">
    <property type="protein sequence ID" value="AJD91621.1"/>
    <property type="molecule type" value="Genomic_DNA"/>
</dbReference>
<dbReference type="Proteomes" id="UP000031449">
    <property type="component" value="Chromosome"/>
</dbReference>
<dbReference type="KEGG" id="jeo:JMA_23040"/>
<dbReference type="HOGENOM" id="CLU_3252735_0_0_9"/>
<reference evidence="1 2" key="1">
    <citation type="submission" date="2014-08" db="EMBL/GenBank/DDBJ databases">
        <title>Complete genome of a marine bacteria Jeotgalibacillus malaysiensis.</title>
        <authorList>
            <person name="Yaakop A.S."/>
            <person name="Chan K.-G."/>
            <person name="Goh K.M."/>
        </authorList>
    </citation>
    <scope>NUCLEOTIDE SEQUENCE [LARGE SCALE GENOMIC DNA]</scope>
    <source>
        <strain evidence="1 2">D5</strain>
    </source>
</reference>
<accession>A0A0B5ANA1</accession>
<protein>
    <submittedName>
        <fullName evidence="1">Uncharacterized protein</fullName>
    </submittedName>
</protein>
<evidence type="ECO:0000313" key="1">
    <source>
        <dbReference type="EMBL" id="AJD91621.1"/>
    </source>
</evidence>
<dbReference type="AlphaFoldDB" id="A0A0B5ANA1"/>
<dbReference type="BioCyc" id="JESP1508404:G14D9-11559-MONOMER"/>
<dbReference type="STRING" id="1508404.JMA_23040"/>